<evidence type="ECO:0008006" key="4">
    <source>
        <dbReference type="Google" id="ProtNLM"/>
    </source>
</evidence>
<feature type="region of interest" description="Disordered" evidence="1">
    <location>
        <begin position="94"/>
        <end position="124"/>
    </location>
</feature>
<dbReference type="Proteomes" id="UP000237755">
    <property type="component" value="Unassembled WGS sequence"/>
</dbReference>
<keyword evidence="3" id="KW-1185">Reference proteome</keyword>
<protein>
    <recommendedName>
        <fullName evidence="4">Subtilisin inhibitor domain-containing protein</fullName>
    </recommendedName>
</protein>
<proteinExistence type="predicted"/>
<evidence type="ECO:0000256" key="1">
    <source>
        <dbReference type="SAM" id="MobiDB-lite"/>
    </source>
</evidence>
<dbReference type="EMBL" id="MPZN01000011">
    <property type="protein sequence ID" value="PPL19573.1"/>
    <property type="molecule type" value="Genomic_DNA"/>
</dbReference>
<organism evidence="2 3">
    <name type="scientific">Microterricola pindariensis</name>
    <dbReference type="NCBI Taxonomy" id="478010"/>
    <lineage>
        <taxon>Bacteria</taxon>
        <taxon>Bacillati</taxon>
        <taxon>Actinomycetota</taxon>
        <taxon>Actinomycetes</taxon>
        <taxon>Micrococcales</taxon>
        <taxon>Microbacteriaceae</taxon>
        <taxon>Microterricola</taxon>
    </lineage>
</organism>
<name>A0ABX5AXC5_9MICO</name>
<evidence type="ECO:0000313" key="2">
    <source>
        <dbReference type="EMBL" id="PPL19573.1"/>
    </source>
</evidence>
<evidence type="ECO:0000313" key="3">
    <source>
        <dbReference type="Proteomes" id="UP000237755"/>
    </source>
</evidence>
<accession>A0ABX5AXC5</accession>
<gene>
    <name evidence="2" type="ORF">GY24_05140</name>
</gene>
<sequence>MELLDLTRRPWKKVIMNIRTPLLAATTLAAIAILTGFAPAGGPDDEQDTTGVAAVPLRITSLCSAPDYVLAQAPAGLCDSLSNEPLPAASEHYHPRWAHGSHSPGVESLRATPSAQRCDDSPGSPLYGHRGYRITC</sequence>
<reference evidence="2 3" key="1">
    <citation type="journal article" date="2008" name="Int. J. Syst. Evol. Microbiol.">
        <title>Leifsonia pindariensis sp. nov., isolated from the Pindari glacier of the Indian Himalayas, and emended description of the genus Leifsonia.</title>
        <authorList>
            <person name="Reddy G.S."/>
            <person name="Prabagaran S.R."/>
            <person name="Shivaji S."/>
        </authorList>
    </citation>
    <scope>NUCLEOTIDE SEQUENCE [LARGE SCALE GENOMIC DNA]</scope>
    <source>
        <strain evidence="2 3">PON 10</strain>
    </source>
</reference>
<comment type="caution">
    <text evidence="2">The sequence shown here is derived from an EMBL/GenBank/DDBJ whole genome shotgun (WGS) entry which is preliminary data.</text>
</comment>